<keyword evidence="2" id="KW-0472">Membrane</keyword>
<evidence type="ECO:0008006" key="5">
    <source>
        <dbReference type="Google" id="ProtNLM"/>
    </source>
</evidence>
<keyword evidence="4" id="KW-1185">Reference proteome</keyword>
<organism evidence="3 4">
    <name type="scientific">Streptomyces crystallinus</name>
    <dbReference type="NCBI Taxonomy" id="68191"/>
    <lineage>
        <taxon>Bacteria</taxon>
        <taxon>Bacillati</taxon>
        <taxon>Actinomycetota</taxon>
        <taxon>Actinomycetes</taxon>
        <taxon>Kitasatosporales</taxon>
        <taxon>Streptomycetaceae</taxon>
        <taxon>Streptomyces</taxon>
    </lineage>
</organism>
<feature type="compositionally biased region" description="Basic and acidic residues" evidence="1">
    <location>
        <begin position="49"/>
        <end position="66"/>
    </location>
</feature>
<name>A0ABP3Q2V4_9ACTN</name>
<comment type="caution">
    <text evidence="3">The sequence shown here is derived from an EMBL/GenBank/DDBJ whole genome shotgun (WGS) entry which is preliminary data.</text>
</comment>
<keyword evidence="2" id="KW-0812">Transmembrane</keyword>
<dbReference type="Proteomes" id="UP001500668">
    <property type="component" value="Unassembled WGS sequence"/>
</dbReference>
<dbReference type="RefSeq" id="WP_344070070.1">
    <property type="nucleotide sequence ID" value="NZ_BAAACA010000005.1"/>
</dbReference>
<keyword evidence="2" id="KW-1133">Transmembrane helix</keyword>
<accession>A0ABP3Q2V4</accession>
<gene>
    <name evidence="3" type="ORF">GCM10010394_07980</name>
</gene>
<dbReference type="EMBL" id="BAAACA010000005">
    <property type="protein sequence ID" value="GAA0581702.1"/>
    <property type="molecule type" value="Genomic_DNA"/>
</dbReference>
<feature type="region of interest" description="Disordered" evidence="1">
    <location>
        <begin position="1"/>
        <end position="87"/>
    </location>
</feature>
<evidence type="ECO:0000256" key="2">
    <source>
        <dbReference type="SAM" id="Phobius"/>
    </source>
</evidence>
<proteinExistence type="predicted"/>
<sequence>MTATPSTTKTDATRTDPTDREADAEVTAVADDAPAEKSAAGEAVTEEALTDRADEADGADVADRADGAVAEDDDELDGDVPPAEPVRTGIGAGAAAVVSAALGLASLTGTWTGKVLSERETLLGQIKTAQGGTASAQIHEIYGDSWHTTAAVNGGFALLALLVGAFVLARPAFGAPEAQPPQPVWLRAVALGGVVLGALGLLLSVGMYFDLFATLPSTGS</sequence>
<feature type="compositionally biased region" description="Basic and acidic residues" evidence="1">
    <location>
        <begin position="11"/>
        <end position="23"/>
    </location>
</feature>
<feature type="compositionally biased region" description="Low complexity" evidence="1">
    <location>
        <begin position="1"/>
        <end position="10"/>
    </location>
</feature>
<protein>
    <recommendedName>
        <fullName evidence="5">Integral membrane protein</fullName>
    </recommendedName>
</protein>
<feature type="transmembrane region" description="Helical" evidence="2">
    <location>
        <begin position="154"/>
        <end position="173"/>
    </location>
</feature>
<reference evidence="4" key="1">
    <citation type="journal article" date="2019" name="Int. J. Syst. Evol. Microbiol.">
        <title>The Global Catalogue of Microorganisms (GCM) 10K type strain sequencing project: providing services to taxonomists for standard genome sequencing and annotation.</title>
        <authorList>
            <consortium name="The Broad Institute Genomics Platform"/>
            <consortium name="The Broad Institute Genome Sequencing Center for Infectious Disease"/>
            <person name="Wu L."/>
            <person name="Ma J."/>
        </authorList>
    </citation>
    <scope>NUCLEOTIDE SEQUENCE [LARGE SCALE GENOMIC DNA]</scope>
    <source>
        <strain evidence="4">JCM 5067</strain>
    </source>
</reference>
<feature type="transmembrane region" description="Helical" evidence="2">
    <location>
        <begin position="185"/>
        <end position="209"/>
    </location>
</feature>
<evidence type="ECO:0000313" key="4">
    <source>
        <dbReference type="Proteomes" id="UP001500668"/>
    </source>
</evidence>
<evidence type="ECO:0000256" key="1">
    <source>
        <dbReference type="SAM" id="MobiDB-lite"/>
    </source>
</evidence>
<feature type="compositionally biased region" description="Acidic residues" evidence="1">
    <location>
        <begin position="69"/>
        <end position="78"/>
    </location>
</feature>
<evidence type="ECO:0000313" key="3">
    <source>
        <dbReference type="EMBL" id="GAA0581702.1"/>
    </source>
</evidence>